<dbReference type="AlphaFoldDB" id="A0AAU6TBZ4"/>
<reference evidence="2" key="1">
    <citation type="submission" date="2022-03" db="EMBL/GenBank/DDBJ databases">
        <title>Sea Food Isolates.</title>
        <authorList>
            <person name="Li C."/>
        </authorList>
    </citation>
    <scope>NUCLEOTIDE SEQUENCE</scope>
    <source>
        <strain evidence="2">19NY04SH05-1</strain>
    </source>
</reference>
<gene>
    <name evidence="2" type="ORF">MRK42_06420</name>
</gene>
<feature type="coiled-coil region" evidence="1">
    <location>
        <begin position="113"/>
        <end position="149"/>
    </location>
</feature>
<dbReference type="EMBL" id="CP095328">
    <property type="protein sequence ID" value="XAG42613.1"/>
    <property type="molecule type" value="Genomic_DNA"/>
</dbReference>
<proteinExistence type="predicted"/>
<protein>
    <submittedName>
        <fullName evidence="2">Uncharacterized protein</fullName>
    </submittedName>
</protein>
<evidence type="ECO:0000313" key="2">
    <source>
        <dbReference type="EMBL" id="XAG42613.1"/>
    </source>
</evidence>
<sequence length="156" mass="18172">MTQQTKLDPKLQKYLISIKEQCKPDPQELQRRIEDMKDRHVNYIEILDHGHLLVAQLQEKILNGYRYELGAYSYHSSGSGFVRVRLIKPDSVLQDELKTLEKEAEVQYNKEIESEINGRIEQLMQEAAEETAQKAAQAARKEQEEIRAKLKSFLLS</sequence>
<keyword evidence="1" id="KW-0175">Coiled coil</keyword>
<name>A0AAU6TBZ4_9GAMM</name>
<dbReference type="RefSeq" id="WP_338611973.1">
    <property type="nucleotide sequence ID" value="NZ_CP095328.1"/>
</dbReference>
<organism evidence="2">
    <name type="scientific">Aeromonas sp. 19NY04SH05-1</name>
    <dbReference type="NCBI Taxonomy" id="2920537"/>
    <lineage>
        <taxon>Bacteria</taxon>
        <taxon>Pseudomonadati</taxon>
        <taxon>Pseudomonadota</taxon>
        <taxon>Gammaproteobacteria</taxon>
        <taxon>Aeromonadales</taxon>
        <taxon>Aeromonadaceae</taxon>
        <taxon>Aeromonas</taxon>
    </lineage>
</organism>
<evidence type="ECO:0000256" key="1">
    <source>
        <dbReference type="SAM" id="Coils"/>
    </source>
</evidence>
<accession>A0AAU6TBZ4</accession>